<dbReference type="AlphaFoldDB" id="A0A1X0RXM1"/>
<evidence type="ECO:0000313" key="7">
    <source>
        <dbReference type="Proteomes" id="UP000242381"/>
    </source>
</evidence>
<dbReference type="SUPFAM" id="SSF57903">
    <property type="entry name" value="FYVE/PHD zinc finger"/>
    <property type="match status" value="2"/>
</dbReference>
<dbReference type="InterPro" id="IPR001965">
    <property type="entry name" value="Znf_PHD"/>
</dbReference>
<keyword evidence="2 4" id="KW-0863">Zinc-finger</keyword>
<dbReference type="InterPro" id="IPR052819">
    <property type="entry name" value="Chromatin_regulatory_protein"/>
</dbReference>
<dbReference type="PROSITE" id="PS50016">
    <property type="entry name" value="ZF_PHD_2"/>
    <property type="match status" value="1"/>
</dbReference>
<dbReference type="Gene3D" id="2.30.30.1150">
    <property type="match status" value="1"/>
</dbReference>
<dbReference type="EMBL" id="KV921378">
    <property type="protein sequence ID" value="ORE16651.1"/>
    <property type="molecule type" value="Genomic_DNA"/>
</dbReference>
<evidence type="ECO:0000256" key="4">
    <source>
        <dbReference type="PROSITE-ProRule" id="PRU00146"/>
    </source>
</evidence>
<dbReference type="InterPro" id="IPR019786">
    <property type="entry name" value="Zinc_finger_PHD-type_CS"/>
</dbReference>
<dbReference type="OMA" id="DYSTEAM"/>
<dbReference type="GO" id="GO:0006357">
    <property type="term" value="P:regulation of transcription by RNA polymerase II"/>
    <property type="evidence" value="ECO:0007669"/>
    <property type="project" value="TreeGrafter"/>
</dbReference>
<dbReference type="Gene3D" id="3.30.40.10">
    <property type="entry name" value="Zinc/RING finger domain, C3HC4 (zinc finger)"/>
    <property type="match status" value="1"/>
</dbReference>
<evidence type="ECO:0000256" key="2">
    <source>
        <dbReference type="ARBA" id="ARBA00022771"/>
    </source>
</evidence>
<evidence type="ECO:0000256" key="3">
    <source>
        <dbReference type="ARBA" id="ARBA00022833"/>
    </source>
</evidence>
<accession>A0A1X0RXM1</accession>
<gene>
    <name evidence="6" type="ORF">BCV71DRAFT_227955</name>
</gene>
<name>A0A1X0RXM1_RHIZD</name>
<sequence>MKRHESSSSSLDDIRPLKRKLDYSTEAMQIDKNANLERQKMQQLENMGNHDLCDACGGVGQFLCCDACPNAFHFSCVEPPMDSTDVEQLTGKWFCNECEYKQGKPIPKGPKGLFKQLVEDISIQNPKSYKLPDEIIDFFQGVTLDDSGNYIDTTQIKPSRYKNGNNINPDIFDYNTLKDKNGRFIRCYHCRKIAFKKLMIACDYCSLYWHLDCLTPPMAGPPNSSRRWRCPNHIENVIKPTRQQKHPEIIHVDHSPCVYKNFFNIIIKEEQEPEEKEPEPEPFVYLDDYHRPNVDILVNKDGTVYMLPEEPIQFDTSKSQDESATTSEVSTPITFFSTPEHNKDEIDTWLNNMAHFHSGKRDPHLILSLIKDITSTKSNISPSSSPIPSYISEKYQKYQKIEHLLKQKDEQELLSLICKNIK</sequence>
<protein>
    <recommendedName>
        <fullName evidence="5">PHD-type domain-containing protein</fullName>
    </recommendedName>
</protein>
<dbReference type="InterPro" id="IPR011011">
    <property type="entry name" value="Znf_FYVE_PHD"/>
</dbReference>
<evidence type="ECO:0000313" key="6">
    <source>
        <dbReference type="EMBL" id="ORE16651.1"/>
    </source>
</evidence>
<evidence type="ECO:0000256" key="1">
    <source>
        <dbReference type="ARBA" id="ARBA00022723"/>
    </source>
</evidence>
<dbReference type="PANTHER" id="PTHR47636:SF1">
    <property type="entry name" value="TRANSCRIPTIONAL REGULATORY PROTEIN RCO1"/>
    <property type="match status" value="1"/>
</dbReference>
<feature type="domain" description="PHD-type" evidence="5">
    <location>
        <begin position="50"/>
        <end position="101"/>
    </location>
</feature>
<dbReference type="Pfam" id="PF00628">
    <property type="entry name" value="PHD"/>
    <property type="match status" value="2"/>
</dbReference>
<dbReference type="PANTHER" id="PTHR47636">
    <property type="entry name" value="TRANSCRIPTIONAL REGULATORY PROTEIN RCO1"/>
    <property type="match status" value="1"/>
</dbReference>
<dbReference type="GO" id="GO:0008270">
    <property type="term" value="F:zinc ion binding"/>
    <property type="evidence" value="ECO:0007669"/>
    <property type="project" value="UniProtKB-KW"/>
</dbReference>
<keyword evidence="3" id="KW-0862">Zinc</keyword>
<dbReference type="SMART" id="SM00249">
    <property type="entry name" value="PHD"/>
    <property type="match status" value="2"/>
</dbReference>
<evidence type="ECO:0000259" key="5">
    <source>
        <dbReference type="PROSITE" id="PS50016"/>
    </source>
</evidence>
<dbReference type="PROSITE" id="PS01359">
    <property type="entry name" value="ZF_PHD_1"/>
    <property type="match status" value="1"/>
</dbReference>
<dbReference type="InterPro" id="IPR019787">
    <property type="entry name" value="Znf_PHD-finger"/>
</dbReference>
<keyword evidence="1" id="KW-0479">Metal-binding</keyword>
<dbReference type="GO" id="GO:0032221">
    <property type="term" value="C:Rpd3S complex"/>
    <property type="evidence" value="ECO:0007669"/>
    <property type="project" value="TreeGrafter"/>
</dbReference>
<reference evidence="6 7" key="1">
    <citation type="journal article" date="2016" name="Proc. Natl. Acad. Sci. U.S.A.">
        <title>Lipid metabolic changes in an early divergent fungus govern the establishment of a mutualistic symbiosis with endobacteria.</title>
        <authorList>
            <person name="Lastovetsky O.A."/>
            <person name="Gaspar M.L."/>
            <person name="Mondo S.J."/>
            <person name="LaButti K.M."/>
            <person name="Sandor L."/>
            <person name="Grigoriev I.V."/>
            <person name="Henry S.A."/>
            <person name="Pawlowska T.E."/>
        </authorList>
    </citation>
    <scope>NUCLEOTIDE SEQUENCE [LARGE SCALE GENOMIC DNA]</scope>
    <source>
        <strain evidence="6 7">ATCC 11559</strain>
    </source>
</reference>
<dbReference type="InterPro" id="IPR013083">
    <property type="entry name" value="Znf_RING/FYVE/PHD"/>
</dbReference>
<dbReference type="VEuPathDB" id="FungiDB:BCV72DRAFT_332190"/>
<dbReference type="CDD" id="cd15534">
    <property type="entry name" value="PHD2_PHF12_Rco1"/>
    <property type="match status" value="1"/>
</dbReference>
<organism evidence="6 7">
    <name type="scientific">Rhizopus microsporus</name>
    <dbReference type="NCBI Taxonomy" id="58291"/>
    <lineage>
        <taxon>Eukaryota</taxon>
        <taxon>Fungi</taxon>
        <taxon>Fungi incertae sedis</taxon>
        <taxon>Mucoromycota</taxon>
        <taxon>Mucoromycotina</taxon>
        <taxon>Mucoromycetes</taxon>
        <taxon>Mucorales</taxon>
        <taxon>Mucorineae</taxon>
        <taxon>Rhizopodaceae</taxon>
        <taxon>Rhizopus</taxon>
    </lineage>
</organism>
<proteinExistence type="predicted"/>
<dbReference type="Proteomes" id="UP000242381">
    <property type="component" value="Unassembled WGS sequence"/>
</dbReference>